<dbReference type="PANTHER" id="PTHR46577:SF1">
    <property type="entry name" value="HTH-TYPE TRANSCRIPTIONAL REGULATORY PROTEIN GABR"/>
    <property type="match status" value="1"/>
</dbReference>
<dbReference type="CDD" id="cd00609">
    <property type="entry name" value="AAT_like"/>
    <property type="match status" value="1"/>
</dbReference>
<comment type="caution">
    <text evidence="7">The sequence shown here is derived from an EMBL/GenBank/DDBJ whole genome shotgun (WGS) entry which is preliminary data.</text>
</comment>
<dbReference type="GO" id="GO:0003700">
    <property type="term" value="F:DNA-binding transcription factor activity"/>
    <property type="evidence" value="ECO:0007669"/>
    <property type="project" value="InterPro"/>
</dbReference>
<dbReference type="SMART" id="SM00345">
    <property type="entry name" value="HTH_GNTR"/>
    <property type="match status" value="1"/>
</dbReference>
<accession>A0A2P7RBV5</accession>
<dbReference type="GO" id="GO:0030170">
    <property type="term" value="F:pyridoxal phosphate binding"/>
    <property type="evidence" value="ECO:0007669"/>
    <property type="project" value="InterPro"/>
</dbReference>
<name>A0A2P7RBV5_9GAMM</name>
<dbReference type="Gene3D" id="3.40.640.10">
    <property type="entry name" value="Type I PLP-dependent aspartate aminotransferase-like (Major domain)"/>
    <property type="match status" value="1"/>
</dbReference>
<evidence type="ECO:0000256" key="5">
    <source>
        <dbReference type="ARBA" id="ARBA00023163"/>
    </source>
</evidence>
<dbReference type="AlphaFoldDB" id="A0A2P7RBV5"/>
<evidence type="ECO:0000256" key="1">
    <source>
        <dbReference type="ARBA" id="ARBA00005384"/>
    </source>
</evidence>
<dbReference type="SUPFAM" id="SSF53383">
    <property type="entry name" value="PLP-dependent transferases"/>
    <property type="match status" value="1"/>
</dbReference>
<dbReference type="Pfam" id="PF00155">
    <property type="entry name" value="Aminotran_1_2"/>
    <property type="match status" value="1"/>
</dbReference>
<dbReference type="Pfam" id="PF00392">
    <property type="entry name" value="GntR"/>
    <property type="match status" value="1"/>
</dbReference>
<keyword evidence="8" id="KW-1185">Reference proteome</keyword>
<gene>
    <name evidence="7" type="ORF">C7H85_02355</name>
</gene>
<evidence type="ECO:0000256" key="2">
    <source>
        <dbReference type="ARBA" id="ARBA00022898"/>
    </source>
</evidence>
<keyword evidence="7" id="KW-0032">Aminotransferase</keyword>
<dbReference type="InterPro" id="IPR036390">
    <property type="entry name" value="WH_DNA-bd_sf"/>
</dbReference>
<keyword evidence="5" id="KW-0804">Transcription</keyword>
<dbReference type="InterPro" id="IPR036388">
    <property type="entry name" value="WH-like_DNA-bd_sf"/>
</dbReference>
<dbReference type="GO" id="GO:0008483">
    <property type="term" value="F:transaminase activity"/>
    <property type="evidence" value="ECO:0007669"/>
    <property type="project" value="UniProtKB-KW"/>
</dbReference>
<keyword evidence="4" id="KW-0238">DNA-binding</keyword>
<feature type="domain" description="HTH gntR-type" evidence="6">
    <location>
        <begin position="16"/>
        <end position="84"/>
    </location>
</feature>
<keyword evidence="3" id="KW-0805">Transcription regulation</keyword>
<dbReference type="PANTHER" id="PTHR46577">
    <property type="entry name" value="HTH-TYPE TRANSCRIPTIONAL REGULATORY PROTEIN GABR"/>
    <property type="match status" value="1"/>
</dbReference>
<dbReference type="CDD" id="cd07377">
    <property type="entry name" value="WHTH_GntR"/>
    <property type="match status" value="1"/>
</dbReference>
<dbReference type="Gene3D" id="1.10.10.10">
    <property type="entry name" value="Winged helix-like DNA-binding domain superfamily/Winged helix DNA-binding domain"/>
    <property type="match status" value="1"/>
</dbReference>
<evidence type="ECO:0000313" key="7">
    <source>
        <dbReference type="EMBL" id="PSJ47689.1"/>
    </source>
</evidence>
<keyword evidence="7" id="KW-0808">Transferase</keyword>
<evidence type="ECO:0000259" key="6">
    <source>
        <dbReference type="PROSITE" id="PS50949"/>
    </source>
</evidence>
<dbReference type="EMBL" id="PXYG01000001">
    <property type="protein sequence ID" value="PSJ47689.1"/>
    <property type="molecule type" value="Genomic_DNA"/>
</dbReference>
<dbReference type="PROSITE" id="PS50949">
    <property type="entry name" value="HTH_GNTR"/>
    <property type="match status" value="1"/>
</dbReference>
<dbReference type="InterPro" id="IPR051446">
    <property type="entry name" value="HTH_trans_reg/aminotransferase"/>
</dbReference>
<evidence type="ECO:0000313" key="8">
    <source>
        <dbReference type="Proteomes" id="UP000240243"/>
    </source>
</evidence>
<comment type="similarity">
    <text evidence="1">In the C-terminal section; belongs to the class-I pyridoxal-phosphate-dependent aminotransferase family.</text>
</comment>
<dbReference type="InterPro" id="IPR000524">
    <property type="entry name" value="Tscrpt_reg_HTH_GntR"/>
</dbReference>
<dbReference type="Proteomes" id="UP000240243">
    <property type="component" value="Unassembled WGS sequence"/>
</dbReference>
<proteinExistence type="inferred from homology"/>
<dbReference type="InterPro" id="IPR015421">
    <property type="entry name" value="PyrdxlP-dep_Trfase_major"/>
</dbReference>
<dbReference type="SUPFAM" id="SSF46785">
    <property type="entry name" value="Winged helix' DNA-binding domain"/>
    <property type="match status" value="1"/>
</dbReference>
<dbReference type="InterPro" id="IPR004839">
    <property type="entry name" value="Aminotransferase_I/II_large"/>
</dbReference>
<reference evidence="7 8" key="1">
    <citation type="submission" date="2018-03" db="EMBL/GenBank/DDBJ databases">
        <title>The draft genome of Zobellella sp. 59N8.</title>
        <authorList>
            <person name="Liu L."/>
            <person name="Li L."/>
            <person name="Zhang X."/>
            <person name="Liang L."/>
            <person name="Wang T."/>
        </authorList>
    </citation>
    <scope>NUCLEOTIDE SEQUENCE [LARGE SCALE GENOMIC DNA]</scope>
    <source>
        <strain evidence="7 8">59N8</strain>
    </source>
</reference>
<sequence length="456" mass="48960">MRLVSPWHPRLSEGPAPPSERLAAALAEDILDGKLASGDRLPAHRDLADKLGIGVGTVTKAYGILERRGLVFSVKGRGTFVALVQRRRGPQIELARNVPPAVITERLLGQTLAAVARRVDAGLFNDYPPLGGHDEHRRLMARWFAGMGMEADPGRLVLTSGAHHAVSLALLLTCGARGTLFTEAQTYPGVIALARHQGIRLVGVAMDEQGMVPEALERALSARAEGPAALYVTPTMQNPTTATMSRTRREETVALCRAHDIAIIEDDVYSLSADAQLVPLAMLAPERTFYANSLSKTLNPALRMGGLVTPPGRVEAAITALQATAIMVSPLSCALMEQWLLDGTAQDVIQAIQVESQRRTVLAESILGDMMRARQYHGYHVWLPMPRRDAEQLARAAGELGIMLTPPSATAADPGSDASGIRLCLGSPDMSELNTALNTIARVRQEVRTTSAQLAL</sequence>
<keyword evidence="2" id="KW-0663">Pyridoxal phosphate</keyword>
<dbReference type="OrthoDB" id="9804020at2"/>
<protein>
    <submittedName>
        <fullName evidence="7">Aspartate aminotransferase</fullName>
    </submittedName>
</protein>
<evidence type="ECO:0000256" key="4">
    <source>
        <dbReference type="ARBA" id="ARBA00023125"/>
    </source>
</evidence>
<evidence type="ECO:0000256" key="3">
    <source>
        <dbReference type="ARBA" id="ARBA00023015"/>
    </source>
</evidence>
<dbReference type="InterPro" id="IPR015424">
    <property type="entry name" value="PyrdxlP-dep_Trfase"/>
</dbReference>
<organism evidence="7 8">
    <name type="scientific">Zobellella endophytica</name>
    <dbReference type="NCBI Taxonomy" id="2116700"/>
    <lineage>
        <taxon>Bacteria</taxon>
        <taxon>Pseudomonadati</taxon>
        <taxon>Pseudomonadota</taxon>
        <taxon>Gammaproteobacteria</taxon>
        <taxon>Aeromonadales</taxon>
        <taxon>Aeromonadaceae</taxon>
        <taxon>Zobellella</taxon>
    </lineage>
</organism>
<dbReference type="GO" id="GO:0003677">
    <property type="term" value="F:DNA binding"/>
    <property type="evidence" value="ECO:0007669"/>
    <property type="project" value="UniProtKB-KW"/>
</dbReference>
<dbReference type="RefSeq" id="WP_106728102.1">
    <property type="nucleotide sequence ID" value="NZ_PXYG01000001.1"/>
</dbReference>